<dbReference type="AlphaFoldDB" id="A0A2C6KKA1"/>
<evidence type="ECO:0000313" key="2">
    <source>
        <dbReference type="EMBL" id="PHJ16844.1"/>
    </source>
</evidence>
<reference evidence="2 3" key="1">
    <citation type="journal article" date="2017" name="Int. J. Parasitol.">
        <title>The genome of the protozoan parasite Cystoisospora suis and a reverse vaccinology approach to identify vaccine candidates.</title>
        <authorList>
            <person name="Palmieri N."/>
            <person name="Shrestha A."/>
            <person name="Ruttkowski B."/>
            <person name="Beck T."/>
            <person name="Vogl C."/>
            <person name="Tomley F."/>
            <person name="Blake D.P."/>
            <person name="Joachim A."/>
        </authorList>
    </citation>
    <scope>NUCLEOTIDE SEQUENCE [LARGE SCALE GENOMIC DNA]</scope>
    <source>
        <strain evidence="2 3">Wien I</strain>
    </source>
</reference>
<name>A0A2C6KKA1_9APIC</name>
<feature type="compositionally biased region" description="Basic and acidic residues" evidence="1">
    <location>
        <begin position="39"/>
        <end position="53"/>
    </location>
</feature>
<feature type="non-terminal residue" evidence="2">
    <location>
        <position position="1"/>
    </location>
</feature>
<feature type="non-terminal residue" evidence="2">
    <location>
        <position position="53"/>
    </location>
</feature>
<gene>
    <name evidence="2" type="ORF">CSUI_009330</name>
</gene>
<dbReference type="GeneID" id="94432657"/>
<dbReference type="RefSeq" id="XP_067918569.1">
    <property type="nucleotide sequence ID" value="XM_068069446.1"/>
</dbReference>
<evidence type="ECO:0000313" key="3">
    <source>
        <dbReference type="Proteomes" id="UP000221165"/>
    </source>
</evidence>
<evidence type="ECO:0000256" key="1">
    <source>
        <dbReference type="SAM" id="MobiDB-lite"/>
    </source>
</evidence>
<organism evidence="2 3">
    <name type="scientific">Cystoisospora suis</name>
    <dbReference type="NCBI Taxonomy" id="483139"/>
    <lineage>
        <taxon>Eukaryota</taxon>
        <taxon>Sar</taxon>
        <taxon>Alveolata</taxon>
        <taxon>Apicomplexa</taxon>
        <taxon>Conoidasida</taxon>
        <taxon>Coccidia</taxon>
        <taxon>Eucoccidiorida</taxon>
        <taxon>Eimeriorina</taxon>
        <taxon>Sarcocystidae</taxon>
        <taxon>Cystoisospora</taxon>
    </lineage>
</organism>
<protein>
    <submittedName>
        <fullName evidence="2">Uncharacterized protein</fullName>
    </submittedName>
</protein>
<sequence>SLQGSSTLDYRRQVARYSEVANVVPNLWLGQTGAAHQESQAEHKDQKKQAHGE</sequence>
<dbReference type="VEuPathDB" id="ToxoDB:CSUI_009330"/>
<keyword evidence="3" id="KW-1185">Reference proteome</keyword>
<accession>A0A2C6KKA1</accession>
<comment type="caution">
    <text evidence="2">The sequence shown here is derived from an EMBL/GenBank/DDBJ whole genome shotgun (WGS) entry which is preliminary data.</text>
</comment>
<dbReference type="Proteomes" id="UP000221165">
    <property type="component" value="Unassembled WGS sequence"/>
</dbReference>
<dbReference type="EMBL" id="MIGC01005535">
    <property type="protein sequence ID" value="PHJ16844.1"/>
    <property type="molecule type" value="Genomic_DNA"/>
</dbReference>
<proteinExistence type="predicted"/>
<feature type="region of interest" description="Disordered" evidence="1">
    <location>
        <begin position="33"/>
        <end position="53"/>
    </location>
</feature>